<dbReference type="Gene3D" id="3.40.50.2020">
    <property type="match status" value="1"/>
</dbReference>
<dbReference type="SUPFAM" id="SSF53271">
    <property type="entry name" value="PRTase-like"/>
    <property type="match status" value="1"/>
</dbReference>
<dbReference type="Gene3D" id="3.30.1310.20">
    <property type="entry name" value="PRTase-like"/>
    <property type="match status" value="1"/>
</dbReference>
<dbReference type="Proteomes" id="UP000298234">
    <property type="component" value="Unassembled WGS sequence"/>
</dbReference>
<evidence type="ECO:0000313" key="2">
    <source>
        <dbReference type="Proteomes" id="UP000298234"/>
    </source>
</evidence>
<dbReference type="InterPro" id="IPR029057">
    <property type="entry name" value="PRTase-like"/>
</dbReference>
<reference evidence="1 2" key="1">
    <citation type="submission" date="2019-03" db="EMBL/GenBank/DDBJ databases">
        <title>Burkholderia cepacia outbreak.</title>
        <authorList>
            <person name="Farzana R."/>
            <person name="Walsh T.R."/>
        </authorList>
    </citation>
    <scope>NUCLEOTIDE SEQUENCE [LARGE SCALE GENOMIC DNA]</scope>
    <source>
        <strain evidence="2">d13</strain>
    </source>
</reference>
<comment type="caution">
    <text evidence="1">The sequence shown here is derived from an EMBL/GenBank/DDBJ whole genome shotgun (WGS) entry which is preliminary data.</text>
</comment>
<sequence length="265" mass="27917">MIPRTCPVFLNRRDAGRHVALALHSCGKRDDVVVIALARGGIQVGLEVAYVLRARLDIVAVGRLCLSRVDATQVGTISGSGACVFDGAILGRGAVSAVQLDRAIRHERAAIARVNHLVRGFVTPVPLRSRSVIVVGDGLDDDDILRAALLEVHLACPGHVTIAAPVLQCGIRGQLGDLANASVAVREPAAFRGGGAYYRDCRPISDAEFVHDLEAARSWQCALASHANPGGDVVHRQAALLSGVARRVAIATSLAVGQRISSVFR</sequence>
<dbReference type="RefSeq" id="WP_134319666.1">
    <property type="nucleotide sequence ID" value="NZ_CP095496.1"/>
</dbReference>
<protein>
    <submittedName>
        <fullName evidence="1">Uncharacterized protein</fullName>
    </submittedName>
</protein>
<accession>A0AAX2RV05</accession>
<dbReference type="AlphaFoldDB" id="A0AAX2RV05"/>
<proteinExistence type="predicted"/>
<name>A0AAX2RV05_BURCE</name>
<evidence type="ECO:0000313" key="1">
    <source>
        <dbReference type="EMBL" id="TEU54033.1"/>
    </source>
</evidence>
<dbReference type="EMBL" id="SNSQ01000002">
    <property type="protein sequence ID" value="TEU54033.1"/>
    <property type="molecule type" value="Genomic_DNA"/>
</dbReference>
<organism evidence="1 2">
    <name type="scientific">Burkholderia cepacia</name>
    <name type="common">Pseudomonas cepacia</name>
    <dbReference type="NCBI Taxonomy" id="292"/>
    <lineage>
        <taxon>Bacteria</taxon>
        <taxon>Pseudomonadati</taxon>
        <taxon>Pseudomonadota</taxon>
        <taxon>Betaproteobacteria</taxon>
        <taxon>Burkholderiales</taxon>
        <taxon>Burkholderiaceae</taxon>
        <taxon>Burkholderia</taxon>
        <taxon>Burkholderia cepacia complex</taxon>
    </lineage>
</organism>
<gene>
    <name evidence="1" type="ORF">E3D37_02860</name>
</gene>